<evidence type="ECO:0000313" key="2">
    <source>
        <dbReference type="Proteomes" id="UP001164250"/>
    </source>
</evidence>
<gene>
    <name evidence="1" type="ORF">Patl1_03222</name>
</gene>
<dbReference type="Proteomes" id="UP001164250">
    <property type="component" value="Chromosome 1"/>
</dbReference>
<comment type="caution">
    <text evidence="1">The sequence shown here is derived from an EMBL/GenBank/DDBJ whole genome shotgun (WGS) entry which is preliminary data.</text>
</comment>
<reference evidence="2" key="1">
    <citation type="journal article" date="2023" name="G3 (Bethesda)">
        <title>Genome assembly and association tests identify interacting loci associated with vigor, precocity, and sex in interspecific pistachio rootstocks.</title>
        <authorList>
            <person name="Palmer W."/>
            <person name="Jacygrad E."/>
            <person name="Sagayaradj S."/>
            <person name="Cavanaugh K."/>
            <person name="Han R."/>
            <person name="Bertier L."/>
            <person name="Beede B."/>
            <person name="Kafkas S."/>
            <person name="Golino D."/>
            <person name="Preece J."/>
            <person name="Michelmore R."/>
        </authorList>
    </citation>
    <scope>NUCLEOTIDE SEQUENCE [LARGE SCALE GENOMIC DNA]</scope>
</reference>
<accession>A0ACC1C889</accession>
<name>A0ACC1C889_9ROSI</name>
<evidence type="ECO:0000313" key="1">
    <source>
        <dbReference type="EMBL" id="KAJ0111782.1"/>
    </source>
</evidence>
<proteinExistence type="predicted"/>
<keyword evidence="2" id="KW-1185">Reference proteome</keyword>
<protein>
    <submittedName>
        <fullName evidence="1">Uncharacterized protein</fullName>
    </submittedName>
</protein>
<dbReference type="EMBL" id="CM047897">
    <property type="protein sequence ID" value="KAJ0111782.1"/>
    <property type="molecule type" value="Genomic_DNA"/>
</dbReference>
<sequence>MQNLVLRPFSPNPKNLFYSDNGGEYISLKPFLSLHGISHYTTGPHTPQQNGVSECRHCHLVETGLTLLHDANLPLSYWPHAFHTATYLINRQPTPLLQHRSPFEALFGQKPNYLKLKSFGCLCFPLTRPYNTHKLQPSPARVSSLGILPPKMRTNALSPLPRKYTPLGMYFFMKLEP</sequence>
<organism evidence="1 2">
    <name type="scientific">Pistacia atlantica</name>
    <dbReference type="NCBI Taxonomy" id="434234"/>
    <lineage>
        <taxon>Eukaryota</taxon>
        <taxon>Viridiplantae</taxon>
        <taxon>Streptophyta</taxon>
        <taxon>Embryophyta</taxon>
        <taxon>Tracheophyta</taxon>
        <taxon>Spermatophyta</taxon>
        <taxon>Magnoliopsida</taxon>
        <taxon>eudicotyledons</taxon>
        <taxon>Gunneridae</taxon>
        <taxon>Pentapetalae</taxon>
        <taxon>rosids</taxon>
        <taxon>malvids</taxon>
        <taxon>Sapindales</taxon>
        <taxon>Anacardiaceae</taxon>
        <taxon>Pistacia</taxon>
    </lineage>
</organism>